<evidence type="ECO:0000313" key="1">
    <source>
        <dbReference type="EMBL" id="CAC5415396.1"/>
    </source>
</evidence>
<dbReference type="AlphaFoldDB" id="A0A6J8E5N1"/>
<accession>A0A6J8E5N1</accession>
<gene>
    <name evidence="1" type="ORF">MCOR_48095</name>
</gene>
<protein>
    <submittedName>
        <fullName evidence="1">Uncharacterized protein</fullName>
    </submittedName>
</protein>
<proteinExistence type="predicted"/>
<name>A0A6J8E5N1_MYTCO</name>
<organism evidence="1 2">
    <name type="scientific">Mytilus coruscus</name>
    <name type="common">Sea mussel</name>
    <dbReference type="NCBI Taxonomy" id="42192"/>
    <lineage>
        <taxon>Eukaryota</taxon>
        <taxon>Metazoa</taxon>
        <taxon>Spiralia</taxon>
        <taxon>Lophotrochozoa</taxon>
        <taxon>Mollusca</taxon>
        <taxon>Bivalvia</taxon>
        <taxon>Autobranchia</taxon>
        <taxon>Pteriomorphia</taxon>
        <taxon>Mytilida</taxon>
        <taxon>Mytiloidea</taxon>
        <taxon>Mytilidae</taxon>
        <taxon>Mytilinae</taxon>
        <taxon>Mytilus</taxon>
    </lineage>
</organism>
<sequence length="345" mass="39874">MIEEELDSSRVCSDKIQALKTNRYSTTWDLGRSQSYGDTLYFRPIPVHQQQQNKEKIENMCKFGSEVSNWIEEHHEPKPTTPIGSYEFKPYLKSIEQPDFGRTISPIAMQSVLKYEIEKVSAETENLLSELEHLSTISGGENITPSPRTNMVVQHQPDQQDLAVSLQQQQVLDLTTFSHDHMQHLNVEKLLVPHETNFQHSNQQVINRPQPVINSHQQHKFPITIDEIPSDHVHHFPPSVQNENVFRQEEQLVTSHLQHALQAYYRSSPSEIPYKQHRGAYKTNTPTVERVKHFSLICQHEDFHRQQDFNTPVHQTSECSTCRYLPSTRIQQPSTTGSQSQNPAV</sequence>
<dbReference type="EMBL" id="CACVKT020008420">
    <property type="protein sequence ID" value="CAC5415396.1"/>
    <property type="molecule type" value="Genomic_DNA"/>
</dbReference>
<dbReference type="Proteomes" id="UP000507470">
    <property type="component" value="Unassembled WGS sequence"/>
</dbReference>
<reference evidence="1 2" key="1">
    <citation type="submission" date="2020-06" db="EMBL/GenBank/DDBJ databases">
        <authorList>
            <person name="Li R."/>
            <person name="Bekaert M."/>
        </authorList>
    </citation>
    <scope>NUCLEOTIDE SEQUENCE [LARGE SCALE GENOMIC DNA]</scope>
    <source>
        <strain evidence="2">wild</strain>
    </source>
</reference>
<evidence type="ECO:0000313" key="2">
    <source>
        <dbReference type="Proteomes" id="UP000507470"/>
    </source>
</evidence>
<keyword evidence="2" id="KW-1185">Reference proteome</keyword>